<sequence>METRNLNSEIDPLVESMRLIGYLSAIEQVLKAACEHDGGLFRRLSETLDELIIGPIANGERLAIKQPSAKEARLAVYEVVGCNPRKGMTGKVCPRSD</sequence>
<proteinExistence type="predicted"/>
<name>A0ABQ9PZW3_9PEZI</name>
<dbReference type="Proteomes" id="UP001169217">
    <property type="component" value="Unassembled WGS sequence"/>
</dbReference>
<accession>A0ABQ9PZW3</accession>
<keyword evidence="2" id="KW-1185">Reference proteome</keyword>
<evidence type="ECO:0000313" key="1">
    <source>
        <dbReference type="EMBL" id="KAK0377003.1"/>
    </source>
</evidence>
<evidence type="ECO:0000313" key="2">
    <source>
        <dbReference type="Proteomes" id="UP001169217"/>
    </source>
</evidence>
<organism evidence="1 2">
    <name type="scientific">Colletotrichum limetticola</name>
    <dbReference type="NCBI Taxonomy" id="1209924"/>
    <lineage>
        <taxon>Eukaryota</taxon>
        <taxon>Fungi</taxon>
        <taxon>Dikarya</taxon>
        <taxon>Ascomycota</taxon>
        <taxon>Pezizomycotina</taxon>
        <taxon>Sordariomycetes</taxon>
        <taxon>Hypocreomycetidae</taxon>
        <taxon>Glomerellales</taxon>
        <taxon>Glomerellaceae</taxon>
        <taxon>Colletotrichum</taxon>
        <taxon>Colletotrichum acutatum species complex</taxon>
    </lineage>
</organism>
<dbReference type="EMBL" id="JARUPT010000144">
    <property type="protein sequence ID" value="KAK0377003.1"/>
    <property type="molecule type" value="Genomic_DNA"/>
</dbReference>
<comment type="caution">
    <text evidence="1">The sequence shown here is derived from an EMBL/GenBank/DDBJ whole genome shotgun (WGS) entry which is preliminary data.</text>
</comment>
<reference evidence="1" key="1">
    <citation type="submission" date="2023-04" db="EMBL/GenBank/DDBJ databases">
        <title>Colletotrichum limetticola genome sequence.</title>
        <authorList>
            <person name="Baroncelli R."/>
        </authorList>
    </citation>
    <scope>NUCLEOTIDE SEQUENCE</scope>
    <source>
        <strain evidence="1">KLA-Anderson</strain>
    </source>
</reference>
<gene>
    <name evidence="1" type="ORF">CLIM01_05662</name>
</gene>
<protein>
    <submittedName>
        <fullName evidence="1">Uncharacterized protein</fullName>
    </submittedName>
</protein>